<gene>
    <name evidence="2" type="ORF">Tci_065851</name>
</gene>
<feature type="region of interest" description="Disordered" evidence="1">
    <location>
        <begin position="201"/>
        <end position="244"/>
    </location>
</feature>
<feature type="compositionally biased region" description="Acidic residues" evidence="1">
    <location>
        <begin position="201"/>
        <end position="210"/>
    </location>
</feature>
<comment type="caution">
    <text evidence="2">The sequence shown here is derived from an EMBL/GenBank/DDBJ whole genome shotgun (WGS) entry which is preliminary data.</text>
</comment>
<organism evidence="2">
    <name type="scientific">Tanacetum cinerariifolium</name>
    <name type="common">Dalmatian daisy</name>
    <name type="synonym">Chrysanthemum cinerariifolium</name>
    <dbReference type="NCBI Taxonomy" id="118510"/>
    <lineage>
        <taxon>Eukaryota</taxon>
        <taxon>Viridiplantae</taxon>
        <taxon>Streptophyta</taxon>
        <taxon>Embryophyta</taxon>
        <taxon>Tracheophyta</taxon>
        <taxon>Spermatophyta</taxon>
        <taxon>Magnoliopsida</taxon>
        <taxon>eudicotyledons</taxon>
        <taxon>Gunneridae</taxon>
        <taxon>Pentapetalae</taxon>
        <taxon>asterids</taxon>
        <taxon>campanulids</taxon>
        <taxon>Asterales</taxon>
        <taxon>Asteraceae</taxon>
        <taxon>Asteroideae</taxon>
        <taxon>Anthemideae</taxon>
        <taxon>Anthemidinae</taxon>
        <taxon>Tanacetum</taxon>
    </lineage>
</organism>
<evidence type="ECO:0000313" key="2">
    <source>
        <dbReference type="EMBL" id="GEU93873.1"/>
    </source>
</evidence>
<protein>
    <submittedName>
        <fullName evidence="2">Retrotransposon protein, putative, Ty1-copia subclass</fullName>
    </submittedName>
</protein>
<feature type="compositionally biased region" description="Polar residues" evidence="1">
    <location>
        <begin position="211"/>
        <end position="221"/>
    </location>
</feature>
<sequence length="458" mass="52175">MSSYNHFGCPWCGGQFNGENCLGCSSVGSGNEFVYDPNLYSYNETPNFFNQPQRHQYETYSCELCGDSPHYGFDCQTRTSIFYEQEPCYNQNFSDNYYPQNSSSFPQQDLCCENCGGPHELVEYINTPGWNRPAFCNNGDDDDEDSTIAVTPDFLITESLIMENEHLDTIPKTESDEFIKSSVENLVSIPSESEDFFDIESECDMPDCDDSQTTNVSTFSNPLFDDSTSSDDESSHEESDGDVGFHLLPHGPMNSRNWVKLSDLKQALRGRRPMLIRIVQYSRKCEDSCQMILYSVFISSASIGNHVYMEQPEGFVNPKYPNRSVKTYLGRCFAMKYLGKAAYILGIKIYRDRSRRLIRLCQSAYIKKILKRYYMENSKRGSILMQEKLKLSKSQGASTPDELKHMQNVPYASVVGSIMYAVRCTRPDFAFAQNVTSRFQQNPEAEYIASFVASKEAV</sequence>
<accession>A0A6L2P604</accession>
<proteinExistence type="predicted"/>
<name>A0A6L2P604_TANCI</name>
<dbReference type="AlphaFoldDB" id="A0A6L2P604"/>
<feature type="compositionally biased region" description="Acidic residues" evidence="1">
    <location>
        <begin position="228"/>
        <end position="241"/>
    </location>
</feature>
<reference evidence="2" key="1">
    <citation type="journal article" date="2019" name="Sci. Rep.">
        <title>Draft genome of Tanacetum cinerariifolium, the natural source of mosquito coil.</title>
        <authorList>
            <person name="Yamashiro T."/>
            <person name="Shiraishi A."/>
            <person name="Satake H."/>
            <person name="Nakayama K."/>
        </authorList>
    </citation>
    <scope>NUCLEOTIDE SEQUENCE</scope>
</reference>
<evidence type="ECO:0000256" key="1">
    <source>
        <dbReference type="SAM" id="MobiDB-lite"/>
    </source>
</evidence>
<dbReference type="EMBL" id="BKCJ010010945">
    <property type="protein sequence ID" value="GEU93873.1"/>
    <property type="molecule type" value="Genomic_DNA"/>
</dbReference>